<keyword evidence="4" id="KW-0963">Cytoplasm</keyword>
<evidence type="ECO:0000256" key="2">
    <source>
        <dbReference type="ARBA" id="ARBA00004604"/>
    </source>
</evidence>
<dbReference type="GO" id="GO:0045006">
    <property type="term" value="P:DNA deamination"/>
    <property type="evidence" value="ECO:0007669"/>
    <property type="project" value="Ensembl"/>
</dbReference>
<evidence type="ECO:0000256" key="10">
    <source>
        <dbReference type="ARBA" id="ARBA00063400"/>
    </source>
</evidence>
<evidence type="ECO:0000256" key="11">
    <source>
        <dbReference type="ARBA" id="ARBA00069877"/>
    </source>
</evidence>
<keyword evidence="8" id="KW-0238">DNA-binding</keyword>
<evidence type="ECO:0000256" key="6">
    <source>
        <dbReference type="ARBA" id="ARBA00022553"/>
    </source>
</evidence>
<dbReference type="GeneTree" id="ENSGT00940000153348"/>
<evidence type="ECO:0000256" key="4">
    <source>
        <dbReference type="ARBA" id="ARBA00022490"/>
    </source>
</evidence>
<dbReference type="OMA" id="CIINEQG"/>
<sequence length="247" mass="26058">MGERGAARQGARGQWAGAVLKGKEKEEEAAKMAAGSGCCLRPFSCELGLLSRPDGSAAFLQGDTSVLAALYGPAEAKASRELPERAALEVLLRPKVGLPGVLERSREQLLRQTCEAVLLGGLHPRSSVSLVLQVLGDNGSLLSCCLNAACMGLLDAGLPLSSLFCGVACALQPDGTIVLDPNTRQEQEARALLTFAIGSVDRKVLTATTKGSCSVEEMQQCIAAAQSAADTIFQFYRDSVRRRYSKS</sequence>
<dbReference type="PANTHER" id="PTHR11953:SF1">
    <property type="entry name" value="EXOSOME COMPLEX COMPONENT RRP46"/>
    <property type="match status" value="1"/>
</dbReference>
<dbReference type="InterPro" id="IPR027408">
    <property type="entry name" value="PNPase/RNase_PH_dom_sf"/>
</dbReference>
<dbReference type="Gene3D" id="3.30.230.70">
    <property type="entry name" value="GHMP Kinase, N-terminal domain"/>
    <property type="match status" value="1"/>
</dbReference>
<name>A0A672UL71_STRHB</name>
<dbReference type="InterPro" id="IPR036345">
    <property type="entry name" value="ExoRNase_PH_dom2_sf"/>
</dbReference>
<keyword evidence="17" id="KW-1185">Reference proteome</keyword>
<evidence type="ECO:0000313" key="16">
    <source>
        <dbReference type="Ensembl" id="ENSSHBP00005014798.1"/>
    </source>
</evidence>
<dbReference type="InterPro" id="IPR015847">
    <property type="entry name" value="ExoRNase_PH_dom2"/>
</dbReference>
<evidence type="ECO:0000256" key="3">
    <source>
        <dbReference type="ARBA" id="ARBA00006678"/>
    </source>
</evidence>
<dbReference type="SUPFAM" id="SSF54211">
    <property type="entry name" value="Ribosomal protein S5 domain 2-like"/>
    <property type="match status" value="1"/>
</dbReference>
<dbReference type="GO" id="GO:0005829">
    <property type="term" value="C:cytosol"/>
    <property type="evidence" value="ECO:0007669"/>
    <property type="project" value="Ensembl"/>
</dbReference>
<dbReference type="CDD" id="cd11372">
    <property type="entry name" value="RNase_PH_RRP46"/>
    <property type="match status" value="1"/>
</dbReference>
<dbReference type="AlphaFoldDB" id="A0A672UL71"/>
<dbReference type="GO" id="GO:0005654">
    <property type="term" value="C:nucleoplasm"/>
    <property type="evidence" value="ECO:0007669"/>
    <property type="project" value="Ensembl"/>
</dbReference>
<dbReference type="GO" id="GO:0000176">
    <property type="term" value="C:nuclear exosome (RNase complex)"/>
    <property type="evidence" value="ECO:0007669"/>
    <property type="project" value="TreeGrafter"/>
</dbReference>
<evidence type="ECO:0000256" key="12">
    <source>
        <dbReference type="ARBA" id="ARBA00077932"/>
    </source>
</evidence>
<keyword evidence="7" id="KW-0271">Exosome</keyword>
<evidence type="ECO:0000256" key="1">
    <source>
        <dbReference type="ARBA" id="ARBA00004496"/>
    </source>
</evidence>
<comment type="similarity">
    <text evidence="3">Belongs to the RNase PH family.</text>
</comment>
<dbReference type="GO" id="GO:0034475">
    <property type="term" value="P:U4 snRNA 3'-end processing"/>
    <property type="evidence" value="ECO:0007669"/>
    <property type="project" value="TreeGrafter"/>
</dbReference>
<dbReference type="RefSeq" id="XP_030330869.1">
    <property type="nucleotide sequence ID" value="XM_030475009.1"/>
</dbReference>
<dbReference type="GeneID" id="115603258"/>
<dbReference type="InterPro" id="IPR050080">
    <property type="entry name" value="RNase_PH"/>
</dbReference>
<dbReference type="GO" id="GO:0000791">
    <property type="term" value="C:euchromatin"/>
    <property type="evidence" value="ECO:0007669"/>
    <property type="project" value="Ensembl"/>
</dbReference>
<dbReference type="GO" id="GO:0003723">
    <property type="term" value="F:RNA binding"/>
    <property type="evidence" value="ECO:0007669"/>
    <property type="project" value="TreeGrafter"/>
</dbReference>
<dbReference type="GO" id="GO:0051607">
    <property type="term" value="P:defense response to virus"/>
    <property type="evidence" value="ECO:0007669"/>
    <property type="project" value="Ensembl"/>
</dbReference>
<keyword evidence="6" id="KW-0597">Phosphoprotein</keyword>
<dbReference type="GO" id="GO:0000177">
    <property type="term" value="C:cytoplasmic exosome (RNase complex)"/>
    <property type="evidence" value="ECO:0007669"/>
    <property type="project" value="TreeGrafter"/>
</dbReference>
<dbReference type="OrthoDB" id="27298at2759"/>
<evidence type="ECO:0000259" key="14">
    <source>
        <dbReference type="Pfam" id="PF01138"/>
    </source>
</evidence>
<evidence type="ECO:0000256" key="5">
    <source>
        <dbReference type="ARBA" id="ARBA00022552"/>
    </source>
</evidence>
<dbReference type="KEGG" id="shab:115603258"/>
<dbReference type="GO" id="GO:0016075">
    <property type="term" value="P:rRNA catabolic process"/>
    <property type="evidence" value="ECO:0007669"/>
    <property type="project" value="TreeGrafter"/>
</dbReference>
<reference evidence="16" key="2">
    <citation type="submission" date="2025-09" db="UniProtKB">
        <authorList>
            <consortium name="Ensembl"/>
        </authorList>
    </citation>
    <scope>IDENTIFICATION</scope>
</reference>
<reference evidence="16" key="1">
    <citation type="submission" date="2025-08" db="UniProtKB">
        <authorList>
            <consortium name="Ensembl"/>
        </authorList>
    </citation>
    <scope>IDENTIFICATION</scope>
</reference>
<dbReference type="GO" id="GO:0005730">
    <property type="term" value="C:nucleolus"/>
    <property type="evidence" value="ECO:0007669"/>
    <property type="project" value="UniProtKB-SubCell"/>
</dbReference>
<dbReference type="InParanoid" id="A0A672UL71"/>
<dbReference type="GO" id="GO:0071028">
    <property type="term" value="P:nuclear mRNA surveillance"/>
    <property type="evidence" value="ECO:0007669"/>
    <property type="project" value="TreeGrafter"/>
</dbReference>
<dbReference type="CTD" id="56915"/>
<accession>A0A672UL71</accession>
<evidence type="ECO:0000259" key="15">
    <source>
        <dbReference type="Pfam" id="PF03725"/>
    </source>
</evidence>
<dbReference type="FunFam" id="3.30.230.70:FF:000012">
    <property type="entry name" value="exosome complex component RRP46"/>
    <property type="match status" value="1"/>
</dbReference>
<dbReference type="GO" id="GO:0006364">
    <property type="term" value="P:rRNA processing"/>
    <property type="evidence" value="ECO:0007669"/>
    <property type="project" value="UniProtKB-KW"/>
</dbReference>
<comment type="subunit">
    <text evidence="10">Homodimer. Component of the RNA exosome core complex (Exo-9), composed of EXOSC1, EXOSC2, EXOSC3, EXOSC4, EXOSC5, EXOSC6, EXOSC7, EXOSC8 and EXOSC9; within the complex interacts with EXOSC3, EXOSC8, and EXOSC9. The catalytically inactive RNA exosome core complex (Exo-9) associates with the catalytic subunit EXOSC10/RRP6. Exo-9 may associate with DIS3 to form the nucleolar exosome complex, or DIS3L to form the cytoplasmic exosome complex. Exo-9 is formed by a hexameric base ring consisting of the heterodimers EXOSC4-EXOSC9, EXOSC5-EXOSC8 and EXOSC6-EXOSC7, and a cap ring consisting of EXOSC1, EXOSC2 and EXOSC3. The RNA exosome complex associates with cofactors C1D/RRP47, MPHOSPH6/MPP6 and MTREX/MTR4. Interacts with GTPBP1. Interacts with ZC3HAV1. Interacts with DDX17 only in the presence of ZC3HAV1 in an RNA-independent manner.</text>
</comment>
<organism evidence="16 17">
    <name type="scientific">Strigops habroptila</name>
    <name type="common">Kakapo</name>
    <dbReference type="NCBI Taxonomy" id="2489341"/>
    <lineage>
        <taxon>Eukaryota</taxon>
        <taxon>Metazoa</taxon>
        <taxon>Chordata</taxon>
        <taxon>Craniata</taxon>
        <taxon>Vertebrata</taxon>
        <taxon>Euteleostomi</taxon>
        <taxon>Archelosauria</taxon>
        <taxon>Archosauria</taxon>
        <taxon>Dinosauria</taxon>
        <taxon>Saurischia</taxon>
        <taxon>Theropoda</taxon>
        <taxon>Coelurosauria</taxon>
        <taxon>Aves</taxon>
        <taxon>Neognathae</taxon>
        <taxon>Neoaves</taxon>
        <taxon>Telluraves</taxon>
        <taxon>Australaves</taxon>
        <taxon>Psittaciformes</taxon>
        <taxon>Psittacidae</taxon>
        <taxon>Strigops</taxon>
    </lineage>
</organism>
<protein>
    <recommendedName>
        <fullName evidence="11">Exosome complex component RRP46</fullName>
    </recommendedName>
    <alternativeName>
        <fullName evidence="13">Exosome component 5</fullName>
    </alternativeName>
    <alternativeName>
        <fullName evidence="12">Ribosomal RNA-processing protein 46</fullName>
    </alternativeName>
</protein>
<evidence type="ECO:0000256" key="9">
    <source>
        <dbReference type="ARBA" id="ARBA00023242"/>
    </source>
</evidence>
<keyword evidence="9" id="KW-0539">Nucleus</keyword>
<proteinExistence type="inferred from homology"/>
<dbReference type="InterPro" id="IPR020568">
    <property type="entry name" value="Ribosomal_Su5_D2-typ_SF"/>
</dbReference>
<evidence type="ECO:0000256" key="13">
    <source>
        <dbReference type="ARBA" id="ARBA00083630"/>
    </source>
</evidence>
<dbReference type="InterPro" id="IPR001247">
    <property type="entry name" value="ExoRNase_PH_dom1"/>
</dbReference>
<dbReference type="GO" id="GO:0003677">
    <property type="term" value="F:DNA binding"/>
    <property type="evidence" value="ECO:0007669"/>
    <property type="project" value="UniProtKB-KW"/>
</dbReference>
<dbReference type="Ensembl" id="ENSSHBT00005017758.1">
    <property type="protein sequence ID" value="ENSSHBP00005014798.1"/>
    <property type="gene ID" value="ENSSHBG00005012977.1"/>
</dbReference>
<evidence type="ECO:0000313" key="17">
    <source>
        <dbReference type="Proteomes" id="UP000472266"/>
    </source>
</evidence>
<dbReference type="Proteomes" id="UP000472266">
    <property type="component" value="Unplaced"/>
</dbReference>
<dbReference type="GO" id="GO:0071051">
    <property type="term" value="P:poly(A)-dependent snoRNA 3'-end processing"/>
    <property type="evidence" value="ECO:0007669"/>
    <property type="project" value="TreeGrafter"/>
</dbReference>
<evidence type="ECO:0000256" key="7">
    <source>
        <dbReference type="ARBA" id="ARBA00022835"/>
    </source>
</evidence>
<dbReference type="SUPFAM" id="SSF55666">
    <property type="entry name" value="Ribonuclease PH domain 2-like"/>
    <property type="match status" value="1"/>
</dbReference>
<comment type="subcellular location">
    <subcellularLocation>
        <location evidence="1">Cytoplasm</location>
    </subcellularLocation>
    <subcellularLocation>
        <location evidence="2">Nucleus</location>
        <location evidence="2">Nucleolus</location>
    </subcellularLocation>
</comment>
<feature type="domain" description="Exoribonuclease phosphorolytic" evidence="15">
    <location>
        <begin position="164"/>
        <end position="227"/>
    </location>
</feature>
<keyword evidence="5" id="KW-0698">rRNA processing</keyword>
<dbReference type="Pfam" id="PF03725">
    <property type="entry name" value="RNase_PH_C"/>
    <property type="match status" value="1"/>
</dbReference>
<dbReference type="PANTHER" id="PTHR11953">
    <property type="entry name" value="EXOSOME COMPLEX COMPONENT"/>
    <property type="match status" value="1"/>
</dbReference>
<evidence type="ECO:0000256" key="8">
    <source>
        <dbReference type="ARBA" id="ARBA00023125"/>
    </source>
</evidence>
<gene>
    <name evidence="16" type="primary">EXOSC5</name>
</gene>
<feature type="domain" description="Exoribonuclease phosphorolytic" evidence="14">
    <location>
        <begin position="40"/>
        <end position="159"/>
    </location>
</feature>
<dbReference type="Pfam" id="PF01138">
    <property type="entry name" value="RNase_PH"/>
    <property type="match status" value="1"/>
</dbReference>